<accession>A0ABP9JEC4</accession>
<dbReference type="Proteomes" id="UP001500427">
    <property type="component" value="Unassembled WGS sequence"/>
</dbReference>
<evidence type="ECO:0000313" key="3">
    <source>
        <dbReference type="Proteomes" id="UP001500427"/>
    </source>
</evidence>
<keyword evidence="1" id="KW-0812">Transmembrane</keyword>
<protein>
    <submittedName>
        <fullName evidence="2">Uncharacterized protein</fullName>
    </submittedName>
</protein>
<evidence type="ECO:0000256" key="1">
    <source>
        <dbReference type="SAM" id="Phobius"/>
    </source>
</evidence>
<proteinExistence type="predicted"/>
<organism evidence="2 3">
    <name type="scientific">Terrabacter aeriphilus</name>
    <dbReference type="NCBI Taxonomy" id="515662"/>
    <lineage>
        <taxon>Bacteria</taxon>
        <taxon>Bacillati</taxon>
        <taxon>Actinomycetota</taxon>
        <taxon>Actinomycetes</taxon>
        <taxon>Micrococcales</taxon>
        <taxon>Intrasporangiaceae</taxon>
        <taxon>Terrabacter</taxon>
    </lineage>
</organism>
<keyword evidence="1" id="KW-1133">Transmembrane helix</keyword>
<comment type="caution">
    <text evidence="2">The sequence shown here is derived from an EMBL/GenBank/DDBJ whole genome shotgun (WGS) entry which is preliminary data.</text>
</comment>
<feature type="transmembrane region" description="Helical" evidence="1">
    <location>
        <begin position="12"/>
        <end position="32"/>
    </location>
</feature>
<dbReference type="EMBL" id="BAABIW010000016">
    <property type="protein sequence ID" value="GAA5029372.1"/>
    <property type="molecule type" value="Genomic_DNA"/>
</dbReference>
<keyword evidence="1" id="KW-0472">Membrane</keyword>
<dbReference type="RefSeq" id="WP_345507891.1">
    <property type="nucleotide sequence ID" value="NZ_BAABIW010000016.1"/>
</dbReference>
<gene>
    <name evidence="2" type="ORF">GCM10023258_25770</name>
</gene>
<name>A0ABP9JEC4_9MICO</name>
<reference evidence="3" key="1">
    <citation type="journal article" date="2019" name="Int. J. Syst. Evol. Microbiol.">
        <title>The Global Catalogue of Microorganisms (GCM) 10K type strain sequencing project: providing services to taxonomists for standard genome sequencing and annotation.</title>
        <authorList>
            <consortium name="The Broad Institute Genomics Platform"/>
            <consortium name="The Broad Institute Genome Sequencing Center for Infectious Disease"/>
            <person name="Wu L."/>
            <person name="Ma J."/>
        </authorList>
    </citation>
    <scope>NUCLEOTIDE SEQUENCE [LARGE SCALE GENOMIC DNA]</scope>
    <source>
        <strain evidence="3">JCM 17687</strain>
    </source>
</reference>
<keyword evidence="3" id="KW-1185">Reference proteome</keyword>
<sequence length="90" mass="9716">MTAATAIATAPSVMWPLLVLFPILGFVVGVACHRSSRKAPEAPVAYQPCRATGHRYQPWAEGWRCSTCDEVVVSIAVTPARPRELALSSH</sequence>
<evidence type="ECO:0000313" key="2">
    <source>
        <dbReference type="EMBL" id="GAA5029372.1"/>
    </source>
</evidence>